<dbReference type="InterPro" id="IPR050230">
    <property type="entry name" value="CALM/Myosin/TropC-like"/>
</dbReference>
<reference evidence="5 6" key="1">
    <citation type="journal article" date="2022" name="G3 (Bethesda)">
        <title>Enemy or ally: a genomic approach to elucidate the lifestyle of Phyllosticta citrichinaensis.</title>
        <authorList>
            <person name="Buijs V.A."/>
            <person name="Groenewald J.Z."/>
            <person name="Haridas S."/>
            <person name="LaButti K.M."/>
            <person name="Lipzen A."/>
            <person name="Martin F.M."/>
            <person name="Barry K."/>
            <person name="Grigoriev I.V."/>
            <person name="Crous P.W."/>
            <person name="Seidl M.F."/>
        </authorList>
    </citation>
    <scope>NUCLEOTIDE SEQUENCE [LARGE SCALE GENOMIC DNA]</scope>
    <source>
        <strain evidence="5 6">CBS 129764</strain>
    </source>
</reference>
<dbReference type="PROSITE" id="PS00018">
    <property type="entry name" value="EF_HAND_1"/>
    <property type="match status" value="4"/>
</dbReference>
<sequence>MSGDTRPEFKLDAQSADLSQQQLDDFRAAFAVFDKNSDGVITAEELGEVMRSLGQEPTEEELRDIVNELDVDTSGSIDFEEFLKMMAAKSKSMDTEQELRQAFAVFDRDGTGTIDAGELSHVLKSLGEKLSDAEIDEIIKQADLNGDGAIDYNEFVRFIKSQ</sequence>
<dbReference type="Gene3D" id="1.10.238.10">
    <property type="entry name" value="EF-hand"/>
    <property type="match status" value="3"/>
</dbReference>
<feature type="domain" description="EF-hand" evidence="4">
    <location>
        <begin position="130"/>
        <end position="162"/>
    </location>
</feature>
<dbReference type="Pfam" id="PF13499">
    <property type="entry name" value="EF-hand_7"/>
    <property type="match status" value="2"/>
</dbReference>
<feature type="domain" description="EF-hand" evidence="4">
    <location>
        <begin position="21"/>
        <end position="56"/>
    </location>
</feature>
<evidence type="ECO:0000256" key="3">
    <source>
        <dbReference type="ARBA" id="ARBA00022837"/>
    </source>
</evidence>
<evidence type="ECO:0000313" key="5">
    <source>
        <dbReference type="EMBL" id="KAK8169930.1"/>
    </source>
</evidence>
<evidence type="ECO:0000259" key="4">
    <source>
        <dbReference type="PROSITE" id="PS50222"/>
    </source>
</evidence>
<dbReference type="EMBL" id="JBBWUH010000004">
    <property type="protein sequence ID" value="KAK8169930.1"/>
    <property type="molecule type" value="Genomic_DNA"/>
</dbReference>
<dbReference type="CDD" id="cd00051">
    <property type="entry name" value="EFh"/>
    <property type="match status" value="2"/>
</dbReference>
<keyword evidence="6" id="KW-1185">Reference proteome</keyword>
<dbReference type="Proteomes" id="UP001456524">
    <property type="component" value="Unassembled WGS sequence"/>
</dbReference>
<dbReference type="InterPro" id="IPR002048">
    <property type="entry name" value="EF_hand_dom"/>
</dbReference>
<proteinExistence type="predicted"/>
<dbReference type="PROSITE" id="PS50222">
    <property type="entry name" value="EF_HAND_2"/>
    <property type="match status" value="4"/>
</dbReference>
<dbReference type="SUPFAM" id="SSF47473">
    <property type="entry name" value="EF-hand"/>
    <property type="match status" value="1"/>
</dbReference>
<evidence type="ECO:0000256" key="2">
    <source>
        <dbReference type="ARBA" id="ARBA00022737"/>
    </source>
</evidence>
<feature type="domain" description="EF-hand" evidence="4">
    <location>
        <begin position="57"/>
        <end position="92"/>
    </location>
</feature>
<evidence type="ECO:0000313" key="6">
    <source>
        <dbReference type="Proteomes" id="UP001456524"/>
    </source>
</evidence>
<keyword evidence="3" id="KW-0106">Calcium</keyword>
<name>A0ABR1XWW8_9PEZI</name>
<comment type="caution">
    <text evidence="5">The sequence shown here is derived from an EMBL/GenBank/DDBJ whole genome shotgun (WGS) entry which is preliminary data.</text>
</comment>
<organism evidence="5 6">
    <name type="scientific">Phyllosticta citrichinensis</name>
    <dbReference type="NCBI Taxonomy" id="1130410"/>
    <lineage>
        <taxon>Eukaryota</taxon>
        <taxon>Fungi</taxon>
        <taxon>Dikarya</taxon>
        <taxon>Ascomycota</taxon>
        <taxon>Pezizomycotina</taxon>
        <taxon>Dothideomycetes</taxon>
        <taxon>Dothideomycetes incertae sedis</taxon>
        <taxon>Botryosphaeriales</taxon>
        <taxon>Phyllostictaceae</taxon>
        <taxon>Phyllosticta</taxon>
    </lineage>
</organism>
<dbReference type="InterPro" id="IPR018247">
    <property type="entry name" value="EF_Hand_1_Ca_BS"/>
</dbReference>
<dbReference type="SMART" id="SM00054">
    <property type="entry name" value="EFh"/>
    <property type="match status" value="4"/>
</dbReference>
<evidence type="ECO:0000256" key="1">
    <source>
        <dbReference type="ARBA" id="ARBA00020786"/>
    </source>
</evidence>
<gene>
    <name evidence="5" type="ORF">IWX90DRAFT_485807</name>
</gene>
<dbReference type="PANTHER" id="PTHR23048">
    <property type="entry name" value="MYOSIN LIGHT CHAIN 1, 3"/>
    <property type="match status" value="1"/>
</dbReference>
<dbReference type="InterPro" id="IPR011992">
    <property type="entry name" value="EF-hand-dom_pair"/>
</dbReference>
<dbReference type="PANTHER" id="PTHR23048:SF0">
    <property type="entry name" value="CALMODULIN LIKE 3"/>
    <property type="match status" value="1"/>
</dbReference>
<feature type="domain" description="EF-hand" evidence="4">
    <location>
        <begin position="94"/>
        <end position="129"/>
    </location>
</feature>
<protein>
    <recommendedName>
        <fullName evidence="1">Calmodulin</fullName>
    </recommendedName>
</protein>
<keyword evidence="2" id="KW-0677">Repeat</keyword>
<accession>A0ABR1XWW8</accession>